<dbReference type="EMBL" id="JAHMHK010000001">
    <property type="protein sequence ID" value="MBU4693456.1"/>
    <property type="molecule type" value="Genomic_DNA"/>
</dbReference>
<organism evidence="2 3">
    <name type="scientific">Mycoplasma zalophidermidis</name>
    <dbReference type="NCBI Taxonomy" id="398174"/>
    <lineage>
        <taxon>Bacteria</taxon>
        <taxon>Bacillati</taxon>
        <taxon>Mycoplasmatota</taxon>
        <taxon>Mollicutes</taxon>
        <taxon>Mycoplasmataceae</taxon>
        <taxon>Mycoplasma</taxon>
    </lineage>
</organism>
<feature type="domain" description="YlxR" evidence="1">
    <location>
        <begin position="6"/>
        <end position="81"/>
    </location>
</feature>
<dbReference type="PANTHER" id="PTHR34215:SF1">
    <property type="entry name" value="YLXR DOMAIN-CONTAINING PROTEIN"/>
    <property type="match status" value="1"/>
</dbReference>
<gene>
    <name evidence="2" type="ORF">KQ878_00965</name>
</gene>
<keyword evidence="3" id="KW-1185">Reference proteome</keyword>
<dbReference type="InterPro" id="IPR037465">
    <property type="entry name" value="YlxR"/>
</dbReference>
<name>A0ABS6DRA8_9MOLU</name>
<dbReference type="RefSeq" id="WP_216505257.1">
    <property type="nucleotide sequence ID" value="NZ_JAHMHJ010000001.1"/>
</dbReference>
<dbReference type="PANTHER" id="PTHR34215">
    <property type="entry name" value="BLL0784 PROTEIN"/>
    <property type="match status" value="1"/>
</dbReference>
<dbReference type="Pfam" id="PF04296">
    <property type="entry name" value="YlxR"/>
    <property type="match status" value="1"/>
</dbReference>
<dbReference type="Proteomes" id="UP000812267">
    <property type="component" value="Unassembled WGS sequence"/>
</dbReference>
<evidence type="ECO:0000313" key="2">
    <source>
        <dbReference type="EMBL" id="MBU4693456.1"/>
    </source>
</evidence>
<comment type="caution">
    <text evidence="2">The sequence shown here is derived from an EMBL/GenBank/DDBJ whole genome shotgun (WGS) entry which is preliminary data.</text>
</comment>
<dbReference type="InterPro" id="IPR007393">
    <property type="entry name" value="YlxR_dom"/>
</dbReference>
<evidence type="ECO:0000313" key="3">
    <source>
        <dbReference type="Proteomes" id="UP000812267"/>
    </source>
</evidence>
<accession>A0ABS6DRA8</accession>
<sequence length="93" mass="10761">MNHTNRKCIVTGQILPVNCLTRVDYDKKTGIISLDLEKTKKGRGCYFVANNENWNLILKTKALNKSFRTNVTKNIYEAIEKELKEAKCLKRID</sequence>
<reference evidence="2" key="1">
    <citation type="submission" date="2021-06" db="EMBL/GenBank/DDBJ databases">
        <title>Novel Mycoplasma species detected in California sea lions (Zalophus californianus) from the USA.</title>
        <authorList>
            <person name="Volokhov D.V."/>
            <person name="Furtak V.A."/>
            <person name="Zagorodnyaya T.A."/>
        </authorList>
    </citation>
    <scope>NUCLEOTIDE SEQUENCE [LARGE SCALE GENOMIC DNA]</scope>
    <source>
        <strain evidence="2">CSL 4779</strain>
    </source>
</reference>
<evidence type="ECO:0000259" key="1">
    <source>
        <dbReference type="Pfam" id="PF04296"/>
    </source>
</evidence>
<proteinExistence type="predicted"/>
<protein>
    <submittedName>
        <fullName evidence="2">DUF448 domain-containing protein</fullName>
    </submittedName>
</protein>